<evidence type="ECO:0000256" key="6">
    <source>
        <dbReference type="ARBA" id="ARBA00023136"/>
    </source>
</evidence>
<keyword evidence="5 7" id="KW-1133">Transmembrane helix</keyword>
<dbReference type="GO" id="GO:0016887">
    <property type="term" value="F:ATP hydrolysis activity"/>
    <property type="evidence" value="ECO:0007669"/>
    <property type="project" value="InterPro"/>
</dbReference>
<evidence type="ECO:0000256" key="5">
    <source>
        <dbReference type="ARBA" id="ARBA00022989"/>
    </source>
</evidence>
<evidence type="ECO:0000256" key="3">
    <source>
        <dbReference type="ARBA" id="ARBA00022723"/>
    </source>
</evidence>
<evidence type="ECO:0000259" key="11">
    <source>
        <dbReference type="Pfam" id="PF00814"/>
    </source>
</evidence>
<dbReference type="InterPro" id="IPR044492">
    <property type="entry name" value="P_typ_ATPase_HD_dom"/>
</dbReference>
<evidence type="ECO:0000313" key="12">
    <source>
        <dbReference type="EMBL" id="CAD8168894.1"/>
    </source>
</evidence>
<dbReference type="AlphaFoldDB" id="A0A8S1UWT4"/>
<evidence type="ECO:0000256" key="4">
    <source>
        <dbReference type="ARBA" id="ARBA00022842"/>
    </source>
</evidence>
<dbReference type="Pfam" id="PF00122">
    <property type="entry name" value="E1-E2_ATPase"/>
    <property type="match status" value="1"/>
</dbReference>
<keyword evidence="6 7" id="KW-0472">Membrane</keyword>
<dbReference type="PANTHER" id="PTHR24093:SF369">
    <property type="entry name" value="CALCIUM-TRANSPORTING ATPASE"/>
    <property type="match status" value="1"/>
</dbReference>
<keyword evidence="4" id="KW-0460">Magnesium</keyword>
<evidence type="ECO:0000259" key="9">
    <source>
        <dbReference type="Pfam" id="PF00689"/>
    </source>
</evidence>
<gene>
    <name evidence="12" type="ORF">PPENT_87.1.T0500044</name>
</gene>
<evidence type="ECO:0008006" key="14">
    <source>
        <dbReference type="Google" id="ProtNLM"/>
    </source>
</evidence>
<protein>
    <recommendedName>
        <fullName evidence="14">P-type Ca(2+) transporter</fullName>
    </recommendedName>
</protein>
<dbReference type="SFLD" id="SFLDS00003">
    <property type="entry name" value="Haloacid_Dehalogenase"/>
    <property type="match status" value="1"/>
</dbReference>
<feature type="transmembrane region" description="Helical" evidence="7">
    <location>
        <begin position="318"/>
        <end position="338"/>
    </location>
</feature>
<reference evidence="12" key="1">
    <citation type="submission" date="2021-01" db="EMBL/GenBank/DDBJ databases">
        <authorList>
            <consortium name="Genoscope - CEA"/>
            <person name="William W."/>
        </authorList>
    </citation>
    <scope>NUCLEOTIDE SEQUENCE</scope>
</reference>
<sequence length="1252" mass="140097">MLQVVLSDEQNLSISQELSHQGGNFRISKQALVKIVSAAQERLFAEEIDELENIDGLRNLEMSLCTSFTKGLKGDDFKERDILFGNNKKPVIPPKTYLKLLLQALEDFIMRVLLVASIVSIVIGVATADDDHRSLAWIEGFAIFIAVFVCCNVTAINDYQKERQFQSLNSMADSRKTVTVWRDGCKIDLHQSLVMVGDIIQIFEGMEIPADCFVVEAAELTCDESAMTGETDPVKKDTYENCKKQRDKLKDQQNSCGRHDVSSPVMLSGTKVLSGEGKMIVVVVGDSSCVGKISSLLATEDIQTTPLQEKLEAIAQDVGKFGLASSALILLILLLRFAVERIKDNTFEKEHIKEMLNFIIICITVIVVAIPEGLPLAVTLSLAYSTKRMLKDNNLVRKMAACETMGGADMVCSDKTGTLTQNKMFMVSIWNDTLMDIDVYNDQLNLSTYFPTQMHELYVQASIVNGTAMIRPEEKGSKTEVAMILFAEKCGIIYEKEREIHVASMKIPFSSKRKRMAMIIGKRLVIKGASEIILEGCNKLHSKSRGIISIDSTIRQSIEKAIESMASQSLRTIGLAYRDLNGQEDLTNKNDKGVYDIETENLTLIAIVGIKDILRPEVPGAVANCKTAGIKVRMVTGDNKITARAIAKECGILIDENKSLVLEGPDFVNRIGGVVCKWCKTAICDCPRDQSTAKQIGKSVRVDTIKNGEEFDKIYPLLDVLARSRPEDKYALVTGLIERGHVVAVTGDGTNDAPALKKADVGFAMGIAGTEVARESASIILLDDNFSSIVKAVMWGRNIYDSIKKFLQFQLTVNVVAVTMTLISSVLLKQEVLEPIQMLWVNLIMDTFASLALATETPTAELLQRKPHNRNEYMISQKMFKHIIGQAIYQMIIMLVLLFTAQDFVPEYNGSEDGTSDFEGRLQYKYSNTYYDETLKIHLCPNHQDYCNLVSFSTDYYVDGSENYETFYKETYIPSRQFTVIFNTFVMMQLFNFMNARRIKDEPNIFQGIFTNILFPIIVVGILTLQIILVTFGGIVFHCYTFYGLRIEQWLICVAFGSGGLIVRMILRIIPDPKLAFLTKLGHQNHEAPKLASPTAQNNESYQIQVIRQESELANLNDQLWVLKEVLIKLVYEQLQQMATSSLIQEEHIQLLQEKGLNLHKHHNIIVLDETLKIANVKLNDINLIFYTKGPGMAGPLSIGTTVARTLLLFYKIPIVGVNHCVAHIEIRRLAIQCQNSTVLYVSGDKIQFIAY</sequence>
<dbReference type="InterPro" id="IPR059000">
    <property type="entry name" value="ATPase_P-type_domA"/>
</dbReference>
<keyword evidence="3" id="KW-0479">Metal-binding</keyword>
<evidence type="ECO:0000256" key="2">
    <source>
        <dbReference type="ARBA" id="ARBA00022692"/>
    </source>
</evidence>
<dbReference type="InterPro" id="IPR017860">
    <property type="entry name" value="Peptidase_M22_CS"/>
</dbReference>
<feature type="transmembrane region" description="Helical" evidence="7">
    <location>
        <begin position="108"/>
        <end position="128"/>
    </location>
</feature>
<dbReference type="Pfam" id="PF00814">
    <property type="entry name" value="TsaD"/>
    <property type="match status" value="1"/>
</dbReference>
<feature type="domain" description="Cation-transporting P-type ATPase N-terminal" evidence="10">
    <location>
        <begin position="58"/>
        <end position="120"/>
    </location>
</feature>
<feature type="domain" description="Cation-transporting P-type ATPase C-terminal" evidence="9">
    <location>
        <begin position="832"/>
        <end position="1068"/>
    </location>
</feature>
<dbReference type="PANTHER" id="PTHR24093">
    <property type="entry name" value="CATION TRANSPORTING ATPASE"/>
    <property type="match status" value="1"/>
</dbReference>
<keyword evidence="2 7" id="KW-0812">Transmembrane</keyword>
<comment type="subcellular location">
    <subcellularLocation>
        <location evidence="1">Endomembrane system</location>
        <topology evidence="1">Multi-pass membrane protein</topology>
    </subcellularLocation>
</comment>
<accession>A0A8S1UWT4</accession>
<dbReference type="InterPro" id="IPR018303">
    <property type="entry name" value="ATPase_P-typ_P_site"/>
</dbReference>
<dbReference type="EMBL" id="CAJJDO010000050">
    <property type="protein sequence ID" value="CAD8168894.1"/>
    <property type="molecule type" value="Genomic_DNA"/>
</dbReference>
<dbReference type="GO" id="GO:0005388">
    <property type="term" value="F:P-type calcium transporter activity"/>
    <property type="evidence" value="ECO:0007669"/>
    <property type="project" value="TreeGrafter"/>
</dbReference>
<dbReference type="CDD" id="cd02081">
    <property type="entry name" value="P-type_ATPase_Ca_PMCA-like"/>
    <property type="match status" value="1"/>
</dbReference>
<feature type="transmembrane region" description="Helical" evidence="7">
    <location>
        <begin position="977"/>
        <end position="994"/>
    </location>
</feature>
<dbReference type="Pfam" id="PF00690">
    <property type="entry name" value="Cation_ATPase_N"/>
    <property type="match status" value="1"/>
</dbReference>
<feature type="transmembrane region" description="Helical" evidence="7">
    <location>
        <begin position="806"/>
        <end position="828"/>
    </location>
</feature>
<dbReference type="SFLD" id="SFLDG00002">
    <property type="entry name" value="C1.7:_P-type_atpase_like"/>
    <property type="match status" value="1"/>
</dbReference>
<dbReference type="OrthoDB" id="3352408at2759"/>
<dbReference type="Proteomes" id="UP000689195">
    <property type="component" value="Unassembled WGS sequence"/>
</dbReference>
<dbReference type="PROSITE" id="PS00154">
    <property type="entry name" value="ATPASE_E1_E2"/>
    <property type="match status" value="1"/>
</dbReference>
<evidence type="ECO:0000259" key="10">
    <source>
        <dbReference type="Pfam" id="PF00690"/>
    </source>
</evidence>
<feature type="transmembrane region" description="Helical" evidence="7">
    <location>
        <begin position="1014"/>
        <end position="1043"/>
    </location>
</feature>
<keyword evidence="13" id="KW-1185">Reference proteome</keyword>
<dbReference type="InterPro" id="IPR004014">
    <property type="entry name" value="ATPase_P-typ_cation-transptr_N"/>
</dbReference>
<dbReference type="GO" id="GO:0012505">
    <property type="term" value="C:endomembrane system"/>
    <property type="evidence" value="ECO:0007669"/>
    <property type="project" value="UniProtKB-SubCell"/>
</dbReference>
<name>A0A8S1UWT4_9CILI</name>
<dbReference type="FunFam" id="3.40.50.1000:FF:000191">
    <property type="entry name" value="Calcium-transporting ATPase"/>
    <property type="match status" value="1"/>
</dbReference>
<dbReference type="SFLD" id="SFLDF00027">
    <property type="entry name" value="p-type_atpase"/>
    <property type="match status" value="1"/>
</dbReference>
<dbReference type="GO" id="GO:0005886">
    <property type="term" value="C:plasma membrane"/>
    <property type="evidence" value="ECO:0007669"/>
    <property type="project" value="TreeGrafter"/>
</dbReference>
<proteinExistence type="predicted"/>
<dbReference type="FunFam" id="3.40.1110.10:FF:000045">
    <property type="entry name" value="Calcium-transporting ATPase"/>
    <property type="match status" value="1"/>
</dbReference>
<evidence type="ECO:0000313" key="13">
    <source>
        <dbReference type="Proteomes" id="UP000689195"/>
    </source>
</evidence>
<feature type="transmembrane region" description="Helical" evidence="7">
    <location>
        <begin position="1049"/>
        <end position="1067"/>
    </location>
</feature>
<evidence type="ECO:0000256" key="7">
    <source>
        <dbReference type="SAM" id="Phobius"/>
    </source>
</evidence>
<dbReference type="InterPro" id="IPR006068">
    <property type="entry name" value="ATPase_P-typ_cation-transptr_C"/>
</dbReference>
<dbReference type="PROSITE" id="PS01016">
    <property type="entry name" value="GLYCOPROTEASE"/>
    <property type="match status" value="1"/>
</dbReference>
<feature type="domain" description="P-type ATPase A" evidence="8">
    <location>
        <begin position="175"/>
        <end position="297"/>
    </location>
</feature>
<dbReference type="GO" id="GO:0046872">
    <property type="term" value="F:metal ion binding"/>
    <property type="evidence" value="ECO:0007669"/>
    <property type="project" value="UniProtKB-KW"/>
</dbReference>
<feature type="transmembrane region" description="Helical" evidence="7">
    <location>
        <begin position="883"/>
        <end position="901"/>
    </location>
</feature>
<feature type="transmembrane region" description="Helical" evidence="7">
    <location>
        <begin position="358"/>
        <end position="384"/>
    </location>
</feature>
<dbReference type="NCBIfam" id="TIGR01494">
    <property type="entry name" value="ATPase_P-type"/>
    <property type="match status" value="2"/>
</dbReference>
<dbReference type="GO" id="GO:0005524">
    <property type="term" value="F:ATP binding"/>
    <property type="evidence" value="ECO:0007669"/>
    <property type="project" value="InterPro"/>
</dbReference>
<evidence type="ECO:0000259" key="8">
    <source>
        <dbReference type="Pfam" id="PF00122"/>
    </source>
</evidence>
<dbReference type="InterPro" id="IPR000905">
    <property type="entry name" value="Gcp-like_dom"/>
</dbReference>
<dbReference type="InterPro" id="IPR001757">
    <property type="entry name" value="P_typ_ATPase"/>
</dbReference>
<dbReference type="Pfam" id="PF00689">
    <property type="entry name" value="Cation_ATPase_C"/>
    <property type="match status" value="1"/>
</dbReference>
<dbReference type="Pfam" id="PF13246">
    <property type="entry name" value="Cation_ATPase"/>
    <property type="match status" value="1"/>
</dbReference>
<organism evidence="12 13">
    <name type="scientific">Paramecium pentaurelia</name>
    <dbReference type="NCBI Taxonomy" id="43138"/>
    <lineage>
        <taxon>Eukaryota</taxon>
        <taxon>Sar</taxon>
        <taxon>Alveolata</taxon>
        <taxon>Ciliophora</taxon>
        <taxon>Intramacronucleata</taxon>
        <taxon>Oligohymenophorea</taxon>
        <taxon>Peniculida</taxon>
        <taxon>Parameciidae</taxon>
        <taxon>Paramecium</taxon>
    </lineage>
</organism>
<feature type="domain" description="Gcp-like" evidence="11">
    <location>
        <begin position="1160"/>
        <end position="1252"/>
    </location>
</feature>
<evidence type="ECO:0000256" key="1">
    <source>
        <dbReference type="ARBA" id="ARBA00004127"/>
    </source>
</evidence>
<dbReference type="FunFam" id="2.70.150.10:FF:000061">
    <property type="entry name" value="Calcium-transporting ATPase"/>
    <property type="match status" value="1"/>
</dbReference>
<comment type="caution">
    <text evidence="12">The sequence shown here is derived from an EMBL/GenBank/DDBJ whole genome shotgun (WGS) entry which is preliminary data.</text>
</comment>
<feature type="transmembrane region" description="Helical" evidence="7">
    <location>
        <begin position="134"/>
        <end position="156"/>
    </location>
</feature>